<dbReference type="Pfam" id="PF13561">
    <property type="entry name" value="adh_short_C2"/>
    <property type="match status" value="1"/>
</dbReference>
<dbReference type="NCBIfam" id="NF005559">
    <property type="entry name" value="PRK07231.1"/>
    <property type="match status" value="1"/>
</dbReference>
<protein>
    <submittedName>
        <fullName evidence="3">SDR family oxidoreductase</fullName>
    </submittedName>
</protein>
<evidence type="ECO:0000256" key="1">
    <source>
        <dbReference type="ARBA" id="ARBA00006484"/>
    </source>
</evidence>
<dbReference type="PRINTS" id="PR00080">
    <property type="entry name" value="SDRFAMILY"/>
</dbReference>
<evidence type="ECO:0000256" key="2">
    <source>
        <dbReference type="ARBA" id="ARBA00023002"/>
    </source>
</evidence>
<keyword evidence="2" id="KW-0560">Oxidoreductase</keyword>
<reference evidence="3 4" key="1">
    <citation type="submission" date="2020-11" db="EMBL/GenBank/DDBJ databases">
        <title>The genome sequence of Novosphingobium sp. 1Y9A.</title>
        <authorList>
            <person name="Liu Y."/>
        </authorList>
    </citation>
    <scope>NUCLEOTIDE SEQUENCE [LARGE SCALE GENOMIC DNA]</scope>
    <source>
        <strain evidence="3 4">1Y9A</strain>
    </source>
</reference>
<dbReference type="InterPro" id="IPR036291">
    <property type="entry name" value="NAD(P)-bd_dom_sf"/>
</dbReference>
<dbReference type="InterPro" id="IPR002347">
    <property type="entry name" value="SDR_fam"/>
</dbReference>
<dbReference type="InterPro" id="IPR020904">
    <property type="entry name" value="Sc_DH/Rdtase_CS"/>
</dbReference>
<dbReference type="Proteomes" id="UP000600799">
    <property type="component" value="Unassembled WGS sequence"/>
</dbReference>
<dbReference type="PRINTS" id="PR00081">
    <property type="entry name" value="GDHRDH"/>
</dbReference>
<gene>
    <name evidence="3" type="ORF">I2488_02365</name>
</gene>
<dbReference type="PANTHER" id="PTHR24321">
    <property type="entry name" value="DEHYDROGENASES, SHORT CHAIN"/>
    <property type="match status" value="1"/>
</dbReference>
<dbReference type="Gene3D" id="3.40.50.720">
    <property type="entry name" value="NAD(P)-binding Rossmann-like Domain"/>
    <property type="match status" value="1"/>
</dbReference>
<keyword evidence="4" id="KW-1185">Reference proteome</keyword>
<proteinExistence type="inferred from homology"/>
<dbReference type="EMBL" id="JADQDC010000001">
    <property type="protein sequence ID" value="MBF9149840.1"/>
    <property type="molecule type" value="Genomic_DNA"/>
</dbReference>
<sequence length="252" mass="25615">MAINYGLEGKVALVTGAGGGIGRAAAEVFARSGASVMVSDVNEAGCAETVALIEAAGGKAAFVRCDVSKADEVKAMVAATVEKFGGLDCAFNNAGINRITDDQYDDAIWERDIAINLSGVMRCMREEAAVMLQNGGGAIVNTASINGLVGNGGQPAYTAAKHGVVGLARHGALRWAKAGIRVNAVCPGVIETPMTAPLVQNPEMKALIDGMTPMGRMGSASEIAEAVVWLCSPAASFVTGHAMVVDGGATAF</sequence>
<evidence type="ECO:0000313" key="3">
    <source>
        <dbReference type="EMBL" id="MBF9149840.1"/>
    </source>
</evidence>
<evidence type="ECO:0000313" key="4">
    <source>
        <dbReference type="Proteomes" id="UP000600799"/>
    </source>
</evidence>
<name>A0ABS0HCU6_9SPHN</name>
<organism evidence="3 4">
    <name type="scientific">Novosphingobium jiangmenense</name>
    <dbReference type="NCBI Taxonomy" id="2791981"/>
    <lineage>
        <taxon>Bacteria</taxon>
        <taxon>Pseudomonadati</taxon>
        <taxon>Pseudomonadota</taxon>
        <taxon>Alphaproteobacteria</taxon>
        <taxon>Sphingomonadales</taxon>
        <taxon>Sphingomonadaceae</taxon>
        <taxon>Novosphingobium</taxon>
    </lineage>
</organism>
<dbReference type="SUPFAM" id="SSF51735">
    <property type="entry name" value="NAD(P)-binding Rossmann-fold domains"/>
    <property type="match status" value="1"/>
</dbReference>
<dbReference type="RefSeq" id="WP_196274192.1">
    <property type="nucleotide sequence ID" value="NZ_JADQDC010000001.1"/>
</dbReference>
<accession>A0ABS0HCU6</accession>
<comment type="similarity">
    <text evidence="1">Belongs to the short-chain dehydrogenases/reductases (SDR) family.</text>
</comment>
<dbReference type="PANTHER" id="PTHR24321:SF8">
    <property type="entry name" value="ESTRADIOL 17-BETA-DEHYDROGENASE 8-RELATED"/>
    <property type="match status" value="1"/>
</dbReference>
<dbReference type="PROSITE" id="PS00061">
    <property type="entry name" value="ADH_SHORT"/>
    <property type="match status" value="1"/>
</dbReference>
<comment type="caution">
    <text evidence="3">The sequence shown here is derived from an EMBL/GenBank/DDBJ whole genome shotgun (WGS) entry which is preliminary data.</text>
</comment>